<sequence length="191" mass="21191">MIDASGRLAWRADSLKRRALHVDRVVKAAHLNASCALARPGSPLYLFPGFWAHSCATSSSLSGLLGMWPAAFTFLPFADCSLYRYRFERCVASVYYSSELSELVESSGCSQNIDRYASLSTRLFRYTASYASKIVFARSRLSTRASPNIGAGQLRVPIDEGKVLRGIIAEETLFEVGRDFEDRAQSAHLYT</sequence>
<reference evidence="1 2" key="1">
    <citation type="journal article" date="2016" name="Mol. Biol. Evol.">
        <title>Comparative Genomics of Early-Diverging Mushroom-Forming Fungi Provides Insights into the Origins of Lignocellulose Decay Capabilities.</title>
        <authorList>
            <person name="Nagy L.G."/>
            <person name="Riley R."/>
            <person name="Tritt A."/>
            <person name="Adam C."/>
            <person name="Daum C."/>
            <person name="Floudas D."/>
            <person name="Sun H."/>
            <person name="Yadav J.S."/>
            <person name="Pangilinan J."/>
            <person name="Larsson K.H."/>
            <person name="Matsuura K."/>
            <person name="Barry K."/>
            <person name="Labutti K."/>
            <person name="Kuo R."/>
            <person name="Ohm R.A."/>
            <person name="Bhattacharya S.S."/>
            <person name="Shirouzu T."/>
            <person name="Yoshinaga Y."/>
            <person name="Martin F.M."/>
            <person name="Grigoriev I.V."/>
            <person name="Hibbett D.S."/>
        </authorList>
    </citation>
    <scope>NUCLEOTIDE SEQUENCE [LARGE SCALE GENOMIC DNA]</scope>
    <source>
        <strain evidence="1 2">HHB12029</strain>
    </source>
</reference>
<proteinExistence type="predicted"/>
<gene>
    <name evidence="1" type="ORF">EXIGLDRAFT_719540</name>
</gene>
<name>A0A165H046_EXIGL</name>
<accession>A0A165H046</accession>
<protein>
    <submittedName>
        <fullName evidence="1">Uncharacterized protein</fullName>
    </submittedName>
</protein>
<evidence type="ECO:0000313" key="1">
    <source>
        <dbReference type="EMBL" id="KZV91255.1"/>
    </source>
</evidence>
<organism evidence="1 2">
    <name type="scientific">Exidia glandulosa HHB12029</name>
    <dbReference type="NCBI Taxonomy" id="1314781"/>
    <lineage>
        <taxon>Eukaryota</taxon>
        <taxon>Fungi</taxon>
        <taxon>Dikarya</taxon>
        <taxon>Basidiomycota</taxon>
        <taxon>Agaricomycotina</taxon>
        <taxon>Agaricomycetes</taxon>
        <taxon>Auriculariales</taxon>
        <taxon>Exidiaceae</taxon>
        <taxon>Exidia</taxon>
    </lineage>
</organism>
<dbReference type="InParanoid" id="A0A165H046"/>
<dbReference type="AlphaFoldDB" id="A0A165H046"/>
<dbReference type="Proteomes" id="UP000077266">
    <property type="component" value="Unassembled WGS sequence"/>
</dbReference>
<evidence type="ECO:0000313" key="2">
    <source>
        <dbReference type="Proteomes" id="UP000077266"/>
    </source>
</evidence>
<dbReference type="EMBL" id="KV426031">
    <property type="protein sequence ID" value="KZV91255.1"/>
    <property type="molecule type" value="Genomic_DNA"/>
</dbReference>
<keyword evidence="2" id="KW-1185">Reference proteome</keyword>